<evidence type="ECO:0000313" key="1">
    <source>
        <dbReference type="EMBL" id="AII07499.1"/>
    </source>
</evidence>
<gene>
    <name evidence="1" type="ORF">EP51_23715</name>
</gene>
<protein>
    <submittedName>
        <fullName evidence="1">Uncharacterized protein</fullName>
    </submittedName>
</protein>
<name>A0A076EVX3_RHOOP</name>
<accession>A0A076EVX3</accession>
<dbReference type="RefSeq" id="WP_037234737.1">
    <property type="nucleotide sequence ID" value="NZ_CP008947.1"/>
</dbReference>
<dbReference type="EMBL" id="CP008947">
    <property type="protein sequence ID" value="AII07499.1"/>
    <property type="molecule type" value="Genomic_DNA"/>
</dbReference>
<evidence type="ECO:0000313" key="2">
    <source>
        <dbReference type="Proteomes" id="UP000028488"/>
    </source>
</evidence>
<dbReference type="AlphaFoldDB" id="A0A076EVX3"/>
<proteinExistence type="predicted"/>
<sequence length="193" mass="21175">MPDAALTQLLSDAIAKADPEIDPGLDHDPAAYLALVRLTSQARESVDELLVSAIAAARSAGHSWDTVGAALGMSRQAAQQRFGKRIGDAPDTDPDGRTRRLTPLTAFNEMRILNHAGSYGWHSVGFGTLFHTVRKSEEQWEHTRVSALASRQKLEADGWQKVGTLWFPWAYFKRPLGIPALPEPVSGDYLMEP</sequence>
<dbReference type="Proteomes" id="UP000028488">
    <property type="component" value="Chromosome"/>
</dbReference>
<reference evidence="1 2" key="1">
    <citation type="submission" date="2014-07" db="EMBL/GenBank/DDBJ databases">
        <title>Genome Sequence of Rhodococcus opacus Strain R7, a Biodegrader of Mono- and Polycyclic Aromatic Hydrocarbons.</title>
        <authorList>
            <person name="Di Gennaro P."/>
            <person name="Zampolli J."/>
            <person name="Presti I."/>
            <person name="Cappelletti M."/>
            <person name="D'Ursi P."/>
            <person name="Orro A."/>
            <person name="Mezzelani A."/>
            <person name="Milanesi L."/>
        </authorList>
    </citation>
    <scope>NUCLEOTIDE SEQUENCE [LARGE SCALE GENOMIC DNA]</scope>
    <source>
        <strain evidence="1 2">R7</strain>
    </source>
</reference>
<organism evidence="1 2">
    <name type="scientific">Rhodococcus opacus</name>
    <name type="common">Nocardia opaca</name>
    <dbReference type="NCBI Taxonomy" id="37919"/>
    <lineage>
        <taxon>Bacteria</taxon>
        <taxon>Bacillati</taxon>
        <taxon>Actinomycetota</taxon>
        <taxon>Actinomycetes</taxon>
        <taxon>Mycobacteriales</taxon>
        <taxon>Nocardiaceae</taxon>
        <taxon>Rhodococcus</taxon>
    </lineage>
</organism>
<dbReference type="eggNOG" id="ENOG5032R45">
    <property type="taxonomic scope" value="Bacteria"/>
</dbReference>